<name>A0A1H7AEQ2_9BACT</name>
<keyword evidence="3" id="KW-1185">Reference proteome</keyword>
<gene>
    <name evidence="2" type="ORF">SAMN05192553_106180</name>
</gene>
<accession>A0A1H7AEQ2</accession>
<dbReference type="OrthoDB" id="792939at2"/>
<dbReference type="SUPFAM" id="SSF51206">
    <property type="entry name" value="cAMP-binding domain-like"/>
    <property type="match status" value="1"/>
</dbReference>
<reference evidence="3" key="1">
    <citation type="submission" date="2016-10" db="EMBL/GenBank/DDBJ databases">
        <authorList>
            <person name="Varghese N."/>
            <person name="Submissions S."/>
        </authorList>
    </citation>
    <scope>NUCLEOTIDE SEQUENCE [LARGE SCALE GENOMIC DNA]</scope>
    <source>
        <strain evidence="3">IBRC-M 10761</strain>
    </source>
</reference>
<feature type="domain" description="Cyclic nucleotide-binding" evidence="1">
    <location>
        <begin position="10"/>
        <end position="113"/>
    </location>
</feature>
<evidence type="ECO:0000313" key="2">
    <source>
        <dbReference type="EMBL" id="SEJ63034.1"/>
    </source>
</evidence>
<dbReference type="InterPro" id="IPR014710">
    <property type="entry name" value="RmlC-like_jellyroll"/>
</dbReference>
<dbReference type="AlphaFoldDB" id="A0A1H7AEQ2"/>
<dbReference type="EMBL" id="FNZH01000006">
    <property type="protein sequence ID" value="SEJ63034.1"/>
    <property type="molecule type" value="Genomic_DNA"/>
</dbReference>
<dbReference type="Gene3D" id="2.60.120.10">
    <property type="entry name" value="Jelly Rolls"/>
    <property type="match status" value="1"/>
</dbReference>
<keyword evidence="2" id="KW-0808">Transferase</keyword>
<dbReference type="InterPro" id="IPR018490">
    <property type="entry name" value="cNMP-bd_dom_sf"/>
</dbReference>
<protein>
    <submittedName>
        <fullName evidence="2">cAMP-binding domain of CRP or a regulatory subunit of cAMP-dependent protein kinases</fullName>
    </submittedName>
</protein>
<dbReference type="STRING" id="1416801.SAMN05192553_106180"/>
<keyword evidence="2" id="KW-0418">Kinase</keyword>
<sequence>MRDLQAYLERVSPLTKEDWNLTVQSFKEEKYKKGDFFINEGRHCNKVSFVSKGLFKLYYLTEGQERIMLFFVEGQFLTDYFGYLTQTPSIRPIQALEDSVVYTITRDELNHLIKTSQTWSNIARVMAERAYVFAVQRANRLLHDDFDTRFITFMTEYPSLLQRVPQYMIASYLDMTPETLSRVKKRTFKNNPSLKSIHEGIDPQLL</sequence>
<dbReference type="Pfam" id="PF00027">
    <property type="entry name" value="cNMP_binding"/>
    <property type="match status" value="1"/>
</dbReference>
<dbReference type="Proteomes" id="UP000199403">
    <property type="component" value="Unassembled WGS sequence"/>
</dbReference>
<dbReference type="CDD" id="cd00038">
    <property type="entry name" value="CAP_ED"/>
    <property type="match status" value="1"/>
</dbReference>
<evidence type="ECO:0000259" key="1">
    <source>
        <dbReference type="PROSITE" id="PS50042"/>
    </source>
</evidence>
<organism evidence="2 3">
    <name type="scientific">Cyclobacterium xiamenense</name>
    <dbReference type="NCBI Taxonomy" id="1297121"/>
    <lineage>
        <taxon>Bacteria</taxon>
        <taxon>Pseudomonadati</taxon>
        <taxon>Bacteroidota</taxon>
        <taxon>Cytophagia</taxon>
        <taxon>Cytophagales</taxon>
        <taxon>Cyclobacteriaceae</taxon>
        <taxon>Cyclobacterium</taxon>
    </lineage>
</organism>
<proteinExistence type="predicted"/>
<evidence type="ECO:0000313" key="3">
    <source>
        <dbReference type="Proteomes" id="UP000199403"/>
    </source>
</evidence>
<dbReference type="InterPro" id="IPR000595">
    <property type="entry name" value="cNMP-bd_dom"/>
</dbReference>
<dbReference type="GO" id="GO:0016301">
    <property type="term" value="F:kinase activity"/>
    <property type="evidence" value="ECO:0007669"/>
    <property type="project" value="UniProtKB-KW"/>
</dbReference>
<dbReference type="RefSeq" id="WP_092177313.1">
    <property type="nucleotide sequence ID" value="NZ_FNZH01000006.1"/>
</dbReference>
<dbReference type="PROSITE" id="PS50042">
    <property type="entry name" value="CNMP_BINDING_3"/>
    <property type="match status" value="1"/>
</dbReference>